<evidence type="ECO:0000313" key="1">
    <source>
        <dbReference type="EMBL" id="KAK4013675.1"/>
    </source>
</evidence>
<name>A0ABQ9ZM53_9CRUS</name>
<reference evidence="1 2" key="1">
    <citation type="journal article" date="2023" name="Nucleic Acids Res.">
        <title>The hologenome of Daphnia magna reveals possible DNA methylation and microbiome-mediated evolution of the host genome.</title>
        <authorList>
            <person name="Chaturvedi A."/>
            <person name="Li X."/>
            <person name="Dhandapani V."/>
            <person name="Marshall H."/>
            <person name="Kissane S."/>
            <person name="Cuenca-Cambronero M."/>
            <person name="Asole G."/>
            <person name="Calvet F."/>
            <person name="Ruiz-Romero M."/>
            <person name="Marangio P."/>
            <person name="Guigo R."/>
            <person name="Rago D."/>
            <person name="Mirbahai L."/>
            <person name="Eastwood N."/>
            <person name="Colbourne J.K."/>
            <person name="Zhou J."/>
            <person name="Mallon E."/>
            <person name="Orsini L."/>
        </authorList>
    </citation>
    <scope>NUCLEOTIDE SEQUENCE [LARGE SCALE GENOMIC DNA]</scope>
    <source>
        <strain evidence="1">LRV0_1</strain>
    </source>
</reference>
<dbReference type="SUPFAM" id="SSF57716">
    <property type="entry name" value="Glucocorticoid receptor-like (DNA-binding domain)"/>
    <property type="match status" value="1"/>
</dbReference>
<protein>
    <recommendedName>
        <fullName evidence="3">THAP-type domain-containing protein</fullName>
    </recommendedName>
</protein>
<evidence type="ECO:0008006" key="3">
    <source>
        <dbReference type="Google" id="ProtNLM"/>
    </source>
</evidence>
<proteinExistence type="predicted"/>
<dbReference type="EMBL" id="JAOYFB010000004">
    <property type="protein sequence ID" value="KAK4013675.1"/>
    <property type="molecule type" value="Genomic_DNA"/>
</dbReference>
<evidence type="ECO:0000313" key="2">
    <source>
        <dbReference type="Proteomes" id="UP001234178"/>
    </source>
</evidence>
<dbReference type="Proteomes" id="UP001234178">
    <property type="component" value="Unassembled WGS sequence"/>
</dbReference>
<gene>
    <name evidence="1" type="ORF">OUZ56_026227</name>
</gene>
<sequence>MTKTCFVLGCKSAPSNKIQFKKWLDVSRRKPPKIKGDIFFCANHFHETDIIKFSTKKCIEPNQAVPLKVWILKSGALPKTPKTLEKIDIHPEVLCNTRKRKQSNPNAPEAGFGLHLAIPTIEDTVPEESHFIEHVLDSSIVVNAESRAIIEHKPPDPRTSIVYPNQPQDGSGSMETILNVAKLSNMALKW</sequence>
<keyword evidence="2" id="KW-1185">Reference proteome</keyword>
<comment type="caution">
    <text evidence="1">The sequence shown here is derived from an EMBL/GenBank/DDBJ whole genome shotgun (WGS) entry which is preliminary data.</text>
</comment>
<accession>A0ABQ9ZM53</accession>
<organism evidence="1 2">
    <name type="scientific">Daphnia magna</name>
    <dbReference type="NCBI Taxonomy" id="35525"/>
    <lineage>
        <taxon>Eukaryota</taxon>
        <taxon>Metazoa</taxon>
        <taxon>Ecdysozoa</taxon>
        <taxon>Arthropoda</taxon>
        <taxon>Crustacea</taxon>
        <taxon>Branchiopoda</taxon>
        <taxon>Diplostraca</taxon>
        <taxon>Cladocera</taxon>
        <taxon>Anomopoda</taxon>
        <taxon>Daphniidae</taxon>
        <taxon>Daphnia</taxon>
    </lineage>
</organism>